<sequence>MKILQAQMMVSPSKDEAIKTLEAACKQAVKVGADFLSLPEMFCCPYETANFPLYAEAEGENVWSKCAALAKKYSIYISAGSVPEQGEAGEVYNTAYVFDRQGRQIAKHRKMHLFDIDVQGGQSFKESDTLTAGRDITVFDTEFGAIGLCICYDFRFPELARLMVLKGAKVVFVPAAFNMTTGPAHWELMFRAQAMFNQCFAIGTAPAQDLNATYHSWGHSIAVGPWGNVIAQMDEKEGYQLIELDLSETEAIRQQLPLIKHRRTDLYALEVK</sequence>
<dbReference type="PANTHER" id="PTHR23088:SF30">
    <property type="entry name" value="OMEGA-AMIDASE NIT2"/>
    <property type="match status" value="1"/>
</dbReference>
<evidence type="ECO:0000259" key="2">
    <source>
        <dbReference type="PROSITE" id="PS50263"/>
    </source>
</evidence>
<dbReference type="GO" id="GO:0006107">
    <property type="term" value="P:oxaloacetate metabolic process"/>
    <property type="evidence" value="ECO:0007669"/>
    <property type="project" value="TreeGrafter"/>
</dbReference>
<feature type="domain" description="CN hydrolase" evidence="2">
    <location>
        <begin position="1"/>
        <end position="246"/>
    </location>
</feature>
<accession>A0A1M6C110</accession>
<dbReference type="InterPro" id="IPR036526">
    <property type="entry name" value="C-N_Hydrolase_sf"/>
</dbReference>
<evidence type="ECO:0000256" key="1">
    <source>
        <dbReference type="ARBA" id="ARBA00022801"/>
    </source>
</evidence>
<gene>
    <name evidence="3" type="ORF">SAMN02745671_00943</name>
</gene>
<protein>
    <submittedName>
        <fullName evidence="3">Predicted amidohydrolase</fullName>
    </submittedName>
</protein>
<reference evidence="3 4" key="1">
    <citation type="submission" date="2016-11" db="EMBL/GenBank/DDBJ databases">
        <authorList>
            <person name="Jaros S."/>
            <person name="Januszkiewicz K."/>
            <person name="Wedrychowicz H."/>
        </authorList>
    </citation>
    <scope>NUCLEOTIDE SEQUENCE [LARGE SCALE GENOMIC DNA]</scope>
    <source>
        <strain evidence="3 4">DSM 3074</strain>
    </source>
</reference>
<proteinExistence type="predicted"/>
<dbReference type="RefSeq" id="WP_234985226.1">
    <property type="nucleotide sequence ID" value="NZ_FQYW01000007.1"/>
</dbReference>
<dbReference type="Pfam" id="PF00795">
    <property type="entry name" value="CN_hydrolase"/>
    <property type="match status" value="1"/>
</dbReference>
<dbReference type="InterPro" id="IPR045254">
    <property type="entry name" value="Nit1/2_C-N_Hydrolase"/>
</dbReference>
<organism evidence="3 4">
    <name type="scientific">Anaerovibrio lipolyticus DSM 3074</name>
    <dbReference type="NCBI Taxonomy" id="1120997"/>
    <lineage>
        <taxon>Bacteria</taxon>
        <taxon>Bacillati</taxon>
        <taxon>Bacillota</taxon>
        <taxon>Negativicutes</taxon>
        <taxon>Selenomonadales</taxon>
        <taxon>Selenomonadaceae</taxon>
        <taxon>Anaerovibrio</taxon>
    </lineage>
</organism>
<evidence type="ECO:0000313" key="3">
    <source>
        <dbReference type="EMBL" id="SHI54706.1"/>
    </source>
</evidence>
<dbReference type="SUPFAM" id="SSF56317">
    <property type="entry name" value="Carbon-nitrogen hydrolase"/>
    <property type="match status" value="1"/>
</dbReference>
<dbReference type="InterPro" id="IPR003010">
    <property type="entry name" value="C-N_Hydrolase"/>
</dbReference>
<dbReference type="GO" id="GO:0006541">
    <property type="term" value="P:glutamine metabolic process"/>
    <property type="evidence" value="ECO:0007669"/>
    <property type="project" value="TreeGrafter"/>
</dbReference>
<dbReference type="GO" id="GO:0050152">
    <property type="term" value="F:omega-amidase activity"/>
    <property type="evidence" value="ECO:0007669"/>
    <property type="project" value="TreeGrafter"/>
</dbReference>
<dbReference type="PANTHER" id="PTHR23088">
    <property type="entry name" value="NITRILASE-RELATED"/>
    <property type="match status" value="1"/>
</dbReference>
<dbReference type="EMBL" id="FQYW01000007">
    <property type="protein sequence ID" value="SHI54706.1"/>
    <property type="molecule type" value="Genomic_DNA"/>
</dbReference>
<dbReference type="AlphaFoldDB" id="A0A1M6C110"/>
<dbReference type="GO" id="GO:0006528">
    <property type="term" value="P:asparagine metabolic process"/>
    <property type="evidence" value="ECO:0007669"/>
    <property type="project" value="TreeGrafter"/>
</dbReference>
<dbReference type="Gene3D" id="3.60.110.10">
    <property type="entry name" value="Carbon-nitrogen hydrolase"/>
    <property type="match status" value="1"/>
</dbReference>
<dbReference type="PROSITE" id="PS50263">
    <property type="entry name" value="CN_HYDROLASE"/>
    <property type="match status" value="1"/>
</dbReference>
<dbReference type="CDD" id="cd07572">
    <property type="entry name" value="nit"/>
    <property type="match status" value="1"/>
</dbReference>
<keyword evidence="1 3" id="KW-0378">Hydrolase</keyword>
<name>A0A1M6C110_9FIRM</name>
<dbReference type="Proteomes" id="UP000191240">
    <property type="component" value="Unassembled WGS sequence"/>
</dbReference>
<evidence type="ECO:0000313" key="4">
    <source>
        <dbReference type="Proteomes" id="UP000191240"/>
    </source>
</evidence>